<proteinExistence type="predicted"/>
<dbReference type="Gene3D" id="3.40.50.720">
    <property type="entry name" value="NAD(P)-binding Rossmann-like Domain"/>
    <property type="match status" value="1"/>
</dbReference>
<evidence type="ECO:0000259" key="2">
    <source>
        <dbReference type="PROSITE" id="PS51176"/>
    </source>
</evidence>
<dbReference type="OrthoDB" id="9802008at2"/>
<dbReference type="InterPro" id="IPR008927">
    <property type="entry name" value="6-PGluconate_DH-like_C_sf"/>
</dbReference>
<dbReference type="SUPFAM" id="SSF51735">
    <property type="entry name" value="NAD(P)-binding Rossmann-fold domains"/>
    <property type="match status" value="1"/>
</dbReference>
<accession>A0A5C5Z0N7</accession>
<dbReference type="GO" id="GO:0008977">
    <property type="term" value="F:prephenate dehydrogenase (NAD+) activity"/>
    <property type="evidence" value="ECO:0007669"/>
    <property type="project" value="InterPro"/>
</dbReference>
<name>A0A5C5Z0N7_9BACT</name>
<organism evidence="3 4">
    <name type="scientific">Novipirellula herctigrandis</name>
    <dbReference type="NCBI Taxonomy" id="2527986"/>
    <lineage>
        <taxon>Bacteria</taxon>
        <taxon>Pseudomonadati</taxon>
        <taxon>Planctomycetota</taxon>
        <taxon>Planctomycetia</taxon>
        <taxon>Pirellulales</taxon>
        <taxon>Pirellulaceae</taxon>
        <taxon>Novipirellula</taxon>
    </lineage>
</organism>
<dbReference type="PANTHER" id="PTHR21363">
    <property type="entry name" value="PREPHENATE DEHYDROGENASE"/>
    <property type="match status" value="1"/>
</dbReference>
<keyword evidence="1" id="KW-0560">Oxidoreductase</keyword>
<dbReference type="Proteomes" id="UP000315010">
    <property type="component" value="Unassembled WGS sequence"/>
</dbReference>
<dbReference type="PANTHER" id="PTHR21363:SF0">
    <property type="entry name" value="PREPHENATE DEHYDROGENASE [NADP(+)]"/>
    <property type="match status" value="1"/>
</dbReference>
<dbReference type="InterPro" id="IPR046826">
    <property type="entry name" value="PDH_N"/>
</dbReference>
<sequence>MQHWPRRIAIVGVGLLGASVAKSLRESFGELHVTAVVRDPRKGEVLVENRVADVFTHSVAVASEAADVVVIATPVDRIADFVMQAAVASKPDCLVTDVGSTKRGIVDAVAMDALAAKKFVAAHPIAGSEKTGAEHSCADLFRGKVTVLTPSDQTLPELLSRAEAFWQATGSRTVVMSPADHDLHLASVSHVPHLASSAVAKLVCPESADLVGSGWLDITRVAAGDPAMWLAICQENRVAIENQLACLIDSIDDCRRMLKDHDDAGLLRWLEEAKTIRDQTKPSTLD</sequence>
<dbReference type="GO" id="GO:0070403">
    <property type="term" value="F:NAD+ binding"/>
    <property type="evidence" value="ECO:0007669"/>
    <property type="project" value="InterPro"/>
</dbReference>
<dbReference type="InterPro" id="IPR046825">
    <property type="entry name" value="PDH_C"/>
</dbReference>
<dbReference type="FunFam" id="3.40.50.720:FF:000208">
    <property type="entry name" value="Prephenate dehydrogenase"/>
    <property type="match status" value="1"/>
</dbReference>
<dbReference type="PROSITE" id="PS51176">
    <property type="entry name" value="PDH_ADH"/>
    <property type="match status" value="1"/>
</dbReference>
<evidence type="ECO:0000313" key="4">
    <source>
        <dbReference type="Proteomes" id="UP000315010"/>
    </source>
</evidence>
<dbReference type="SUPFAM" id="SSF48179">
    <property type="entry name" value="6-phosphogluconate dehydrogenase C-terminal domain-like"/>
    <property type="match status" value="1"/>
</dbReference>
<dbReference type="RefSeq" id="WP_146396178.1">
    <property type="nucleotide sequence ID" value="NZ_SJPJ01000001.1"/>
</dbReference>
<dbReference type="InterPro" id="IPR003099">
    <property type="entry name" value="Prephen_DH"/>
</dbReference>
<dbReference type="EMBL" id="SJPJ01000001">
    <property type="protein sequence ID" value="TWT80874.1"/>
    <property type="molecule type" value="Genomic_DNA"/>
</dbReference>
<protein>
    <submittedName>
        <fullName evidence="3">Prephenate dehydrogenase</fullName>
    </submittedName>
</protein>
<keyword evidence="4" id="KW-1185">Reference proteome</keyword>
<comment type="caution">
    <text evidence="3">The sequence shown here is derived from an EMBL/GenBank/DDBJ whole genome shotgun (WGS) entry which is preliminary data.</text>
</comment>
<dbReference type="GO" id="GO:0006571">
    <property type="term" value="P:tyrosine biosynthetic process"/>
    <property type="evidence" value="ECO:0007669"/>
    <property type="project" value="InterPro"/>
</dbReference>
<dbReference type="InterPro" id="IPR036291">
    <property type="entry name" value="NAD(P)-bd_dom_sf"/>
</dbReference>
<dbReference type="Gene3D" id="1.10.3660.10">
    <property type="entry name" value="6-phosphogluconate dehydrogenase C-terminal like domain"/>
    <property type="match status" value="1"/>
</dbReference>
<dbReference type="InterPro" id="IPR050812">
    <property type="entry name" value="Preph/Arog_dehydrog"/>
</dbReference>
<dbReference type="GO" id="GO:0004665">
    <property type="term" value="F:prephenate dehydrogenase (NADP+) activity"/>
    <property type="evidence" value="ECO:0007669"/>
    <property type="project" value="InterPro"/>
</dbReference>
<dbReference type="Pfam" id="PF02153">
    <property type="entry name" value="PDH_N"/>
    <property type="match status" value="1"/>
</dbReference>
<reference evidence="3 4" key="1">
    <citation type="submission" date="2019-02" db="EMBL/GenBank/DDBJ databases">
        <title>Deep-cultivation of Planctomycetes and their phenomic and genomic characterization uncovers novel biology.</title>
        <authorList>
            <person name="Wiegand S."/>
            <person name="Jogler M."/>
            <person name="Boedeker C."/>
            <person name="Pinto D."/>
            <person name="Vollmers J."/>
            <person name="Rivas-Marin E."/>
            <person name="Kohn T."/>
            <person name="Peeters S.H."/>
            <person name="Heuer A."/>
            <person name="Rast P."/>
            <person name="Oberbeckmann S."/>
            <person name="Bunk B."/>
            <person name="Jeske O."/>
            <person name="Meyerdierks A."/>
            <person name="Storesund J.E."/>
            <person name="Kallscheuer N."/>
            <person name="Luecker S."/>
            <person name="Lage O.M."/>
            <person name="Pohl T."/>
            <person name="Merkel B.J."/>
            <person name="Hornburger P."/>
            <person name="Mueller R.-W."/>
            <person name="Bruemmer F."/>
            <person name="Labrenz M."/>
            <person name="Spormann A.M."/>
            <person name="Op Den Camp H."/>
            <person name="Overmann J."/>
            <person name="Amann R."/>
            <person name="Jetten M.S.M."/>
            <person name="Mascher T."/>
            <person name="Medema M.H."/>
            <person name="Devos D.P."/>
            <person name="Kaster A.-K."/>
            <person name="Ovreas L."/>
            <person name="Rohde M."/>
            <person name="Galperin M.Y."/>
            <person name="Jogler C."/>
        </authorList>
    </citation>
    <scope>NUCLEOTIDE SEQUENCE [LARGE SCALE GENOMIC DNA]</scope>
    <source>
        <strain evidence="3 4">CA13</strain>
    </source>
</reference>
<feature type="domain" description="Prephenate/arogenate dehydrogenase" evidence="2">
    <location>
        <begin position="6"/>
        <end position="286"/>
    </location>
</feature>
<evidence type="ECO:0000256" key="1">
    <source>
        <dbReference type="ARBA" id="ARBA00023002"/>
    </source>
</evidence>
<dbReference type="Pfam" id="PF20463">
    <property type="entry name" value="PDH_C"/>
    <property type="match status" value="1"/>
</dbReference>
<gene>
    <name evidence="3" type="ORF">CA13_23200</name>
</gene>
<dbReference type="AlphaFoldDB" id="A0A5C5Z0N7"/>
<evidence type="ECO:0000313" key="3">
    <source>
        <dbReference type="EMBL" id="TWT80874.1"/>
    </source>
</evidence>